<dbReference type="Gene3D" id="1.10.101.10">
    <property type="entry name" value="PGBD-like superfamily/PGBD"/>
    <property type="match status" value="2"/>
</dbReference>
<dbReference type="PROSITE" id="PS51904">
    <property type="entry name" value="GLYCOSYL_HYDROL_F25_2"/>
    <property type="match status" value="1"/>
</dbReference>
<dbReference type="InterPro" id="IPR002053">
    <property type="entry name" value="Glyco_hydro_25"/>
</dbReference>
<evidence type="ECO:0000256" key="2">
    <source>
        <dbReference type="ARBA" id="ARBA00022801"/>
    </source>
</evidence>
<dbReference type="InterPro" id="IPR002477">
    <property type="entry name" value="Peptidoglycan-bd-like"/>
</dbReference>
<comment type="similarity">
    <text evidence="1">Belongs to the glycosyl hydrolase 25 family.</text>
</comment>
<dbReference type="SMART" id="SM00641">
    <property type="entry name" value="Glyco_25"/>
    <property type="match status" value="1"/>
</dbReference>
<dbReference type="PROSITE" id="PS51318">
    <property type="entry name" value="TAT"/>
    <property type="match status" value="1"/>
</dbReference>
<dbReference type="PANTHER" id="PTHR34135">
    <property type="entry name" value="LYSOZYME"/>
    <property type="match status" value="1"/>
</dbReference>
<keyword evidence="8" id="KW-1185">Reference proteome</keyword>
<dbReference type="Pfam" id="PF01183">
    <property type="entry name" value="Glyco_hydro_25"/>
    <property type="match status" value="1"/>
</dbReference>
<keyword evidence="2" id="KW-0378">Hydrolase</keyword>
<evidence type="ECO:0000256" key="3">
    <source>
        <dbReference type="ARBA" id="ARBA00023295"/>
    </source>
</evidence>
<feature type="signal peptide" evidence="5">
    <location>
        <begin position="1"/>
        <end position="39"/>
    </location>
</feature>
<gene>
    <name evidence="7" type="ORF">QIS96_06265</name>
</gene>
<sequence length="417" mass="43851">MSKRNPRARRRGLRLSAVAVAAASLAAGALLSTADESLAAPPSTYKVKGIDTSHHNHDATGKAIDWKRVARSNSFAFLKATQGTGYQDPWFARDFKAASGTSLLRAPYHFFDPESTTDGRAQADHFIRTARAAGYTGKKAGELPPVLDVEGTWQNGQEVCPKALRTDQLAAFLNRVEAAFQVTPIVYTRASFVTGCMSGKGQVFKGHPLWLARYESGSKEPQDVPGAGAAWTLWQYTESEAIPGLPGANGTTGKGDRNVFRGTLDQLRALAAGGGAGGGAPKPQPDESWPTVRAGQQGVDVRTVQLLLAAHGFATTADGAFGTGTTAKVRAFQKAEGLAADGVVGPATWSKLITTVKPGAKGPAVRALQHQLTANGHTLTPDGAFGPATTSELKAFQKSRHLTPDAIAGPTTWSELL</sequence>
<dbReference type="SUPFAM" id="SSF47090">
    <property type="entry name" value="PGBD-like"/>
    <property type="match status" value="2"/>
</dbReference>
<evidence type="ECO:0000313" key="8">
    <source>
        <dbReference type="Proteomes" id="UP001223978"/>
    </source>
</evidence>
<dbReference type="InterPro" id="IPR017853">
    <property type="entry name" value="GH"/>
</dbReference>
<dbReference type="RefSeq" id="WP_282541385.1">
    <property type="nucleotide sequence ID" value="NZ_JASCIQ010000005.1"/>
</dbReference>
<dbReference type="InterPro" id="IPR006311">
    <property type="entry name" value="TAT_signal"/>
</dbReference>
<protein>
    <submittedName>
        <fullName evidence="7">GH25 family lysozyme</fullName>
    </submittedName>
</protein>
<comment type="caution">
    <text evidence="7">The sequence shown here is derived from an EMBL/GenBank/DDBJ whole genome shotgun (WGS) entry which is preliminary data.</text>
</comment>
<evidence type="ECO:0000256" key="5">
    <source>
        <dbReference type="SAM" id="SignalP"/>
    </source>
</evidence>
<evidence type="ECO:0000259" key="6">
    <source>
        <dbReference type="Pfam" id="PF01471"/>
    </source>
</evidence>
<keyword evidence="5" id="KW-0732">Signal</keyword>
<evidence type="ECO:0000256" key="4">
    <source>
        <dbReference type="SAM" id="MobiDB-lite"/>
    </source>
</evidence>
<evidence type="ECO:0000313" key="7">
    <source>
        <dbReference type="EMBL" id="MDI3403430.1"/>
    </source>
</evidence>
<dbReference type="InterPro" id="IPR036366">
    <property type="entry name" value="PGBDSf"/>
</dbReference>
<feature type="region of interest" description="Disordered" evidence="4">
    <location>
        <begin position="271"/>
        <end position="293"/>
    </location>
</feature>
<organism evidence="7 8">
    <name type="scientific">Streptomyces cavernicola</name>
    <dbReference type="NCBI Taxonomy" id="3043613"/>
    <lineage>
        <taxon>Bacteria</taxon>
        <taxon>Bacillati</taxon>
        <taxon>Actinomycetota</taxon>
        <taxon>Actinomycetes</taxon>
        <taxon>Kitasatosporales</taxon>
        <taxon>Streptomycetaceae</taxon>
        <taxon>Streptomyces</taxon>
    </lineage>
</organism>
<name>A0ABT6S5Q9_9ACTN</name>
<dbReference type="SUPFAM" id="SSF51445">
    <property type="entry name" value="(Trans)glycosidases"/>
    <property type="match status" value="1"/>
</dbReference>
<proteinExistence type="inferred from homology"/>
<dbReference type="EMBL" id="JASCIQ010000005">
    <property type="protein sequence ID" value="MDI3403430.1"/>
    <property type="molecule type" value="Genomic_DNA"/>
</dbReference>
<feature type="domain" description="Peptidoglycan binding-like" evidence="6">
    <location>
        <begin position="298"/>
        <end position="352"/>
    </location>
</feature>
<dbReference type="PANTHER" id="PTHR34135:SF2">
    <property type="entry name" value="LYSOZYME"/>
    <property type="match status" value="1"/>
</dbReference>
<dbReference type="CDD" id="cd00599">
    <property type="entry name" value="GH25_muramidase"/>
    <property type="match status" value="1"/>
</dbReference>
<feature type="chain" id="PRO_5045486657" evidence="5">
    <location>
        <begin position="40"/>
        <end position="417"/>
    </location>
</feature>
<dbReference type="Gene3D" id="3.20.20.80">
    <property type="entry name" value="Glycosidases"/>
    <property type="match status" value="1"/>
</dbReference>
<dbReference type="InterPro" id="IPR036365">
    <property type="entry name" value="PGBD-like_sf"/>
</dbReference>
<evidence type="ECO:0000256" key="1">
    <source>
        <dbReference type="ARBA" id="ARBA00010646"/>
    </source>
</evidence>
<dbReference type="Pfam" id="PF01471">
    <property type="entry name" value="PG_binding_1"/>
    <property type="match status" value="2"/>
</dbReference>
<accession>A0ABT6S5Q9</accession>
<feature type="domain" description="Peptidoglycan binding-like" evidence="6">
    <location>
        <begin position="362"/>
        <end position="415"/>
    </location>
</feature>
<keyword evidence="3" id="KW-0326">Glycosidase</keyword>
<reference evidence="7 8" key="1">
    <citation type="submission" date="2023-05" db="EMBL/GenBank/DDBJ databases">
        <title>Draft genome sequence of Streptomyces sp. B-S-A6 isolated from a cave soil in Thailand.</title>
        <authorList>
            <person name="Chamroensaksri N."/>
            <person name="Muangham S."/>
        </authorList>
    </citation>
    <scope>NUCLEOTIDE SEQUENCE [LARGE SCALE GENOMIC DNA]</scope>
    <source>
        <strain evidence="7 8">B-S-A6</strain>
    </source>
</reference>
<dbReference type="Proteomes" id="UP001223978">
    <property type="component" value="Unassembled WGS sequence"/>
</dbReference>
<dbReference type="InterPro" id="IPR018077">
    <property type="entry name" value="Glyco_hydro_fam25_subgr"/>
</dbReference>